<accession>A0A0L8AJD8</accession>
<dbReference type="EMBL" id="JSVA01000014">
    <property type="protein sequence ID" value="KOF02356.1"/>
    <property type="molecule type" value="Genomic_DNA"/>
</dbReference>
<organism evidence="2 3">
    <name type="scientific">Roseivirga seohaensis subsp. aquiponti</name>
    <dbReference type="NCBI Taxonomy" id="1566026"/>
    <lineage>
        <taxon>Bacteria</taxon>
        <taxon>Pseudomonadati</taxon>
        <taxon>Bacteroidota</taxon>
        <taxon>Cytophagia</taxon>
        <taxon>Cytophagales</taxon>
        <taxon>Roseivirgaceae</taxon>
        <taxon>Roseivirga</taxon>
    </lineage>
</organism>
<keyword evidence="1" id="KW-0175">Coiled coil</keyword>
<dbReference type="Gene3D" id="3.30.910.20">
    <property type="entry name" value="Skp domain"/>
    <property type="match status" value="1"/>
</dbReference>
<feature type="coiled-coil region" evidence="1">
    <location>
        <begin position="242"/>
        <end position="276"/>
    </location>
</feature>
<evidence type="ECO:0000313" key="2">
    <source>
        <dbReference type="EMBL" id="KOF02356.1"/>
    </source>
</evidence>
<dbReference type="Proteomes" id="UP000036908">
    <property type="component" value="Unassembled WGS sequence"/>
</dbReference>
<dbReference type="SUPFAM" id="SSF111384">
    <property type="entry name" value="OmpH-like"/>
    <property type="match status" value="1"/>
</dbReference>
<evidence type="ECO:0000256" key="1">
    <source>
        <dbReference type="SAM" id="Coils"/>
    </source>
</evidence>
<gene>
    <name evidence="2" type="ORF">OB69_13140</name>
</gene>
<keyword evidence="3" id="KW-1185">Reference proteome</keyword>
<comment type="caution">
    <text evidence="2">The sequence shown here is derived from an EMBL/GenBank/DDBJ whole genome shotgun (WGS) entry which is preliminary data.</text>
</comment>
<proteinExistence type="predicted"/>
<dbReference type="RefSeq" id="WP_053224196.1">
    <property type="nucleotide sequence ID" value="NZ_JSVA01000014.1"/>
</dbReference>
<dbReference type="InterPro" id="IPR024930">
    <property type="entry name" value="Skp_dom_sf"/>
</dbReference>
<sequence>MILKKHLIYIIISIFSLQIKAQTVGTVKADYLQTKSPEYKKFQKLRNVYFDKTYKDLLKKIDSVNLALSKTPDNNKTKKDELSYAKFYYEDLLPQFENDFKISRENKDDFGTTQQYYAAMDGVLSNMVTSLNIDCMFGSNTDLINSFVIYRNPRLDITEIVANNNLQSIDKLPSSETLKIGFIDIMKFENPVSFHDESKDIYFLEKSYEISEPITKLKNRIQGLTLNEVMGNKNEESINELKNELKIQEQIANTKRVALEEEKRTYQAQIKSKRASSNKEHYDKVKSAIKYICELNNIDLVLNTSDFRIISTKTENKYPELTDRILLGLKEGGDITDMVNLKLKENSSGLKVGVEVAKIGKVDIDRLTNHIISNNADFLNFLKKLETQYQGRDYQRASRHHIEKFQYQVYKSLQSEAITLAKSKGYNVLLDLAYFPSTGMYGTHGMRWRMDYIYFHPRNELTKALFEKTKDITFKYQE</sequence>
<reference evidence="3" key="1">
    <citation type="submission" date="2014-11" db="EMBL/GenBank/DDBJ databases">
        <title>Genome sequencing of Roseivirga sp. D-25.</title>
        <authorList>
            <person name="Selvaratnam C."/>
            <person name="Thevarajoo S."/>
            <person name="Goh K.M."/>
            <person name="Eee R."/>
            <person name="Chan K.-G."/>
            <person name="Chong C.S."/>
        </authorList>
    </citation>
    <scope>NUCLEOTIDE SEQUENCE [LARGE SCALE GENOMIC DNA]</scope>
    <source>
        <strain evidence="3">D-25</strain>
    </source>
</reference>
<dbReference type="AlphaFoldDB" id="A0A0L8AJD8"/>
<name>A0A0L8AJD8_9BACT</name>
<protein>
    <submittedName>
        <fullName evidence="2">Uncharacterized protein</fullName>
    </submittedName>
</protein>
<dbReference type="PATRIC" id="fig|1566026.4.peg.926"/>
<evidence type="ECO:0000313" key="3">
    <source>
        <dbReference type="Proteomes" id="UP000036908"/>
    </source>
</evidence>